<feature type="transmembrane region" description="Helical" evidence="8">
    <location>
        <begin position="53"/>
        <end position="71"/>
    </location>
</feature>
<feature type="transmembrane region" description="Helical" evidence="8">
    <location>
        <begin position="30"/>
        <end position="47"/>
    </location>
</feature>
<feature type="transmembrane region" description="Helical" evidence="8">
    <location>
        <begin position="80"/>
        <end position="98"/>
    </location>
</feature>
<proteinExistence type="inferred from homology"/>
<dbReference type="Proteomes" id="UP001595772">
    <property type="component" value="Unassembled WGS sequence"/>
</dbReference>
<keyword evidence="4 8" id="KW-1133">Transmembrane helix</keyword>
<feature type="region of interest" description="Disordered" evidence="7">
    <location>
        <begin position="360"/>
        <end position="386"/>
    </location>
</feature>
<comment type="subcellular location">
    <subcellularLocation>
        <location evidence="1">Cell membrane</location>
        <topology evidence="1">Multi-pass membrane protein</topology>
    </subcellularLocation>
</comment>
<organism evidence="10 11">
    <name type="scientific">Oceanobacillus longus</name>
    <dbReference type="NCBI Taxonomy" id="930120"/>
    <lineage>
        <taxon>Bacteria</taxon>
        <taxon>Bacillati</taxon>
        <taxon>Bacillota</taxon>
        <taxon>Bacilli</taxon>
        <taxon>Bacillales</taxon>
        <taxon>Bacillaceae</taxon>
        <taxon>Oceanobacillus</taxon>
    </lineage>
</organism>
<comment type="caution">
    <text evidence="10">The sequence shown here is derived from an EMBL/GenBank/DDBJ whole genome shotgun (WGS) entry which is preliminary data.</text>
</comment>
<dbReference type="Pfam" id="PF13515">
    <property type="entry name" value="FUSC_2"/>
    <property type="match status" value="1"/>
</dbReference>
<evidence type="ECO:0000313" key="11">
    <source>
        <dbReference type="Proteomes" id="UP001595772"/>
    </source>
</evidence>
<evidence type="ECO:0000256" key="5">
    <source>
        <dbReference type="ARBA" id="ARBA00023136"/>
    </source>
</evidence>
<feature type="domain" description="Integral membrane bound transporter" evidence="9">
    <location>
        <begin position="401"/>
        <end position="527"/>
    </location>
</feature>
<dbReference type="EMBL" id="JBHSAO010000001">
    <property type="protein sequence ID" value="MFC4022245.1"/>
    <property type="molecule type" value="Genomic_DNA"/>
</dbReference>
<keyword evidence="2" id="KW-1003">Cell membrane</keyword>
<dbReference type="InterPro" id="IPR049453">
    <property type="entry name" value="Memb_transporter_dom"/>
</dbReference>
<protein>
    <submittedName>
        <fullName evidence="10">FUSC family protein</fullName>
    </submittedName>
</protein>
<feature type="transmembrane region" description="Helical" evidence="8">
    <location>
        <begin position="127"/>
        <end position="147"/>
    </location>
</feature>
<dbReference type="PANTHER" id="PTHR30509">
    <property type="entry name" value="P-HYDROXYBENZOIC ACID EFFLUX PUMP SUBUNIT-RELATED"/>
    <property type="match status" value="1"/>
</dbReference>
<feature type="transmembrane region" description="Helical" evidence="8">
    <location>
        <begin position="490"/>
        <end position="510"/>
    </location>
</feature>
<evidence type="ECO:0000259" key="9">
    <source>
        <dbReference type="Pfam" id="PF13515"/>
    </source>
</evidence>
<feature type="transmembrane region" description="Helical" evidence="8">
    <location>
        <begin position="415"/>
        <end position="435"/>
    </location>
</feature>
<feature type="compositionally biased region" description="Acidic residues" evidence="7">
    <location>
        <begin position="365"/>
        <end position="375"/>
    </location>
</feature>
<feature type="transmembrane region" description="Helical" evidence="8">
    <location>
        <begin position="392"/>
        <end position="409"/>
    </location>
</feature>
<gene>
    <name evidence="10" type="ORF">ACFOUV_00275</name>
</gene>
<evidence type="ECO:0000256" key="4">
    <source>
        <dbReference type="ARBA" id="ARBA00022989"/>
    </source>
</evidence>
<accession>A0ABV8GRB5</accession>
<sequence length="720" mass="81186">MKLLYKRNPWLSRLQASDPGQIRLFKAGKATISLILSLFTTIFIVSTSGNDPLFPGIVSAMVGMMGIMNVLDDSKKKKKVTTLFIGVSAMLGITLGSILAGNAYFIDVVMITLIFGSFYLTRFGVRYFSLCMIGFMTVYISSILNLSSNQIPWFYMSIAIGVAYAYVMNFILFQGTAKSLKRSIHSFHIQSNLTFDLLIEGMKKKELSPKQEKQLQKHVLKLREYAIIVSGYINAADVKELWPGLTVAQLRLYVFDTGMLIETLTNSIKSLKEADALEIDELRRILIWSTESLRDTEVLASNYEKQNLAEAELSVQALRLLIADLFDRKQQPERWLFLIRRIESISNHVIKGAITIQQSLHSESDTEEEAIEEDKDPVKDDQKGLKPSTKKAYQALVAGTIAIIVGQIISPTQPYWVLLTTFIVLLGTQSIGRIYTKGYQRSVGTIIGAVLGFTMAKLLSGQSTFEVIMIFIVLFLAFYLLSVSYTLMNVFITMLIAFMYDILMGGITLSLIGARVIDTIAGAAIALGVSTFIFPKKTRDKISESINDYLNELKPYITTYVKGFKEDVNVKELSESAFQLDQKLQLIKDEAVSITQRSESPAQSDTIRWITVIAAINYYARQLVASSYRKGFDYPEELVDVFTTMVEKLDHNIEAVTNLLEGKNEGDVKVYRLTIEREQIERHSPQRHQSKRDLIHHLYYVWRINQSIVELGLEAGAKEA</sequence>
<dbReference type="PANTHER" id="PTHR30509:SF9">
    <property type="entry name" value="MULTIDRUG RESISTANCE PROTEIN MDTO"/>
    <property type="match status" value="1"/>
</dbReference>
<evidence type="ECO:0000256" key="3">
    <source>
        <dbReference type="ARBA" id="ARBA00022692"/>
    </source>
</evidence>
<evidence type="ECO:0000256" key="6">
    <source>
        <dbReference type="ARBA" id="ARBA00043993"/>
    </source>
</evidence>
<feature type="transmembrane region" description="Helical" evidence="8">
    <location>
        <begin position="465"/>
        <end position="483"/>
    </location>
</feature>
<dbReference type="RefSeq" id="WP_379494763.1">
    <property type="nucleotide sequence ID" value="NZ_JBHSAO010000001.1"/>
</dbReference>
<name>A0ABV8GRB5_9BACI</name>
<keyword evidence="3 8" id="KW-0812">Transmembrane</keyword>
<evidence type="ECO:0000256" key="7">
    <source>
        <dbReference type="SAM" id="MobiDB-lite"/>
    </source>
</evidence>
<keyword evidence="5 8" id="KW-0472">Membrane</keyword>
<feature type="transmembrane region" description="Helical" evidence="8">
    <location>
        <begin position="104"/>
        <end position="120"/>
    </location>
</feature>
<reference evidence="11" key="1">
    <citation type="journal article" date="2019" name="Int. J. Syst. Evol. Microbiol.">
        <title>The Global Catalogue of Microorganisms (GCM) 10K type strain sequencing project: providing services to taxonomists for standard genome sequencing and annotation.</title>
        <authorList>
            <consortium name="The Broad Institute Genomics Platform"/>
            <consortium name="The Broad Institute Genome Sequencing Center for Infectious Disease"/>
            <person name="Wu L."/>
            <person name="Ma J."/>
        </authorList>
    </citation>
    <scope>NUCLEOTIDE SEQUENCE [LARGE SCALE GENOMIC DNA]</scope>
    <source>
        <strain evidence="11">IBRC-M 10703</strain>
    </source>
</reference>
<evidence type="ECO:0000256" key="1">
    <source>
        <dbReference type="ARBA" id="ARBA00004651"/>
    </source>
</evidence>
<feature type="transmembrane region" description="Helical" evidence="8">
    <location>
        <begin position="516"/>
        <end position="534"/>
    </location>
</feature>
<evidence type="ECO:0000256" key="8">
    <source>
        <dbReference type="SAM" id="Phobius"/>
    </source>
</evidence>
<feature type="transmembrane region" description="Helical" evidence="8">
    <location>
        <begin position="442"/>
        <end position="459"/>
    </location>
</feature>
<keyword evidence="11" id="KW-1185">Reference proteome</keyword>
<evidence type="ECO:0000256" key="2">
    <source>
        <dbReference type="ARBA" id="ARBA00022475"/>
    </source>
</evidence>
<evidence type="ECO:0000313" key="10">
    <source>
        <dbReference type="EMBL" id="MFC4022245.1"/>
    </source>
</evidence>
<feature type="transmembrane region" description="Helical" evidence="8">
    <location>
        <begin position="153"/>
        <end position="173"/>
    </location>
</feature>
<comment type="similarity">
    <text evidence="6">Belongs to the YccS/YhfK family.</text>
</comment>